<evidence type="ECO:0000313" key="1">
    <source>
        <dbReference type="EMBL" id="UJQ87155.1"/>
    </source>
</evidence>
<dbReference type="GeneID" id="77953900"/>
<dbReference type="Proteomes" id="UP001200142">
    <property type="component" value="Segment"/>
</dbReference>
<name>A0AA49BPC4_9CAUD</name>
<accession>A0AA49BPC4</accession>
<keyword evidence="2" id="KW-1185">Reference proteome</keyword>
<protein>
    <submittedName>
        <fullName evidence="1">Minor tail protein</fullName>
    </submittedName>
</protein>
<gene>
    <name evidence="1" type="primary">17</name>
    <name evidence="1" type="ORF">SEA_BAILEYBLU_17</name>
</gene>
<proteinExistence type="predicted"/>
<reference evidence="1" key="1">
    <citation type="submission" date="2021-11" db="EMBL/GenBank/DDBJ databases">
        <authorList>
            <person name="Sydney V."/>
            <person name="Hansen K."/>
            <person name="Christner J."/>
            <person name="Deckinger K."/>
            <person name="Miller H."/>
            <person name="Baileys A."/>
            <person name="Berdar T."/>
            <person name="Fuhrer G."/>
            <person name="Everett M."/>
            <person name="Evans I."/>
            <person name="Harbison A."/>
            <person name="Jacks D."/>
            <person name="Philbrick A."/>
            <person name="Learn C."/>
            <person name="Swerdlow S.J."/>
            <person name="Klyczek K."/>
            <person name="Garlena R.A."/>
            <person name="Russell D.A."/>
            <person name="Jacobs-Sera D."/>
            <person name="Hatfull G.F."/>
        </authorList>
    </citation>
    <scope>NUCLEOTIDE SEQUENCE</scope>
</reference>
<organism evidence="1 2">
    <name type="scientific">Arthrobacter phage BaileyBlu</name>
    <dbReference type="NCBI Taxonomy" id="2910754"/>
    <lineage>
        <taxon>Viruses</taxon>
        <taxon>Duplodnaviria</taxon>
        <taxon>Heunggongvirae</taxon>
        <taxon>Uroviricota</taxon>
        <taxon>Caudoviricetes</taxon>
        <taxon>Casidaviridae</taxon>
        <taxon>Baileybluvirus</taxon>
        <taxon>Baileybluvirus baileyblu</taxon>
    </lineage>
</organism>
<sequence>MMLLDEAQILALSGHRAEAWRFDVLDLADQKIGELDGVTEGSFDYSTFATIKSSGSLTCVAPNVDWLRVRIQPWYTMTALGQTVSWPLGVFIPASPGVDYSAPGGVQSLELYDKLLILDQDKTDGTYSVSAGSVVTDVVRGILRGIGETQDAITDSAETLKSSMVWEADTSKLKIVNDLLDAINYFSLWADGYGVFHGSPYVAPTGRGIAWEFADNTLAIYSPDFSLDADTFNVPNKVIQVSTSDGETPALIAEARNEDPASPYSYNNRGRWITRVETEVEATSQPILDSIAQRRLVELSAVTETYELEHAFIPLELNDAVRFVRDAEGIETGAVVQKMTISTAVGALVRTTLRGVSL</sequence>
<dbReference type="RefSeq" id="YP_010677521.1">
    <property type="nucleotide sequence ID" value="NC_071022.1"/>
</dbReference>
<evidence type="ECO:0000313" key="2">
    <source>
        <dbReference type="Proteomes" id="UP001200142"/>
    </source>
</evidence>
<dbReference type="EMBL" id="OL455900">
    <property type="protein sequence ID" value="UJQ87155.1"/>
    <property type="molecule type" value="Genomic_DNA"/>
</dbReference>
<dbReference type="KEGG" id="vg:77953900"/>